<accession>A0A101DYX3</accession>
<dbReference type="AlphaFoldDB" id="A0A101DYX3"/>
<dbReference type="EMBL" id="LGEX01000098">
    <property type="protein sequence ID" value="KUK05587.1"/>
    <property type="molecule type" value="Genomic_DNA"/>
</dbReference>
<evidence type="ECO:0000313" key="1">
    <source>
        <dbReference type="EMBL" id="KUK05587.1"/>
    </source>
</evidence>
<name>A0A101DYX3_ARCFL</name>
<organism evidence="1 2">
    <name type="scientific">Archaeoglobus fulgidus</name>
    <dbReference type="NCBI Taxonomy" id="2234"/>
    <lineage>
        <taxon>Archaea</taxon>
        <taxon>Methanobacteriati</taxon>
        <taxon>Methanobacteriota</taxon>
        <taxon>Archaeoglobi</taxon>
        <taxon>Archaeoglobales</taxon>
        <taxon>Archaeoglobaceae</taxon>
        <taxon>Archaeoglobus</taxon>
    </lineage>
</organism>
<comment type="caution">
    <text evidence="1">The sequence shown here is derived from an EMBL/GenBank/DDBJ whole genome shotgun (WGS) entry which is preliminary data.</text>
</comment>
<dbReference type="PATRIC" id="fig|2234.7.peg.217"/>
<proteinExistence type="predicted"/>
<reference evidence="2" key="1">
    <citation type="journal article" date="2015" name="MBio">
        <title>Genome-Resolved Metagenomic Analysis Reveals Roles for Candidate Phyla and Other Microbial Community Members in Biogeochemical Transformations in Oil Reservoirs.</title>
        <authorList>
            <person name="Hu P."/>
            <person name="Tom L."/>
            <person name="Singh A."/>
            <person name="Thomas B.C."/>
            <person name="Baker B.J."/>
            <person name="Piceno Y.M."/>
            <person name="Andersen G.L."/>
            <person name="Banfield J.F."/>
        </authorList>
    </citation>
    <scope>NUCLEOTIDE SEQUENCE [LARGE SCALE GENOMIC DNA]</scope>
</reference>
<sequence length="114" mass="13239">MEFFGQLDQMLGSSRENNLWYQKALYFMRRSGIIAKEKVFPKVSANYSPLEGLEFFRIDTLNANLLYERLIVSVLALPRRKKEINLTVKMQKESKRCNGSYPPLISESNAKTTQ</sequence>
<protein>
    <submittedName>
        <fullName evidence="1">Uncharacterized protein</fullName>
    </submittedName>
</protein>
<gene>
    <name evidence="1" type="ORF">XD48_2170</name>
</gene>
<dbReference type="Proteomes" id="UP000054015">
    <property type="component" value="Unassembled WGS sequence"/>
</dbReference>
<evidence type="ECO:0000313" key="2">
    <source>
        <dbReference type="Proteomes" id="UP000054015"/>
    </source>
</evidence>